<dbReference type="PANTHER" id="PTHR46696">
    <property type="entry name" value="P450, PUTATIVE (EUROFUNG)-RELATED"/>
    <property type="match status" value="1"/>
</dbReference>
<dbReference type="InterPro" id="IPR001128">
    <property type="entry name" value="Cyt_P450"/>
</dbReference>
<reference evidence="3 4" key="1">
    <citation type="submission" date="2020-05" db="EMBL/GenBank/DDBJ databases">
        <authorList>
            <person name="Mo P."/>
        </authorList>
    </citation>
    <scope>NUCLEOTIDE SEQUENCE [LARGE SCALE GENOMIC DNA]</scope>
    <source>
        <strain evidence="3 4">Gen01</strain>
    </source>
</reference>
<dbReference type="Pfam" id="PF00067">
    <property type="entry name" value="p450"/>
    <property type="match status" value="1"/>
</dbReference>
<organism evidence="3 4">
    <name type="scientific">Pseudonocardia broussonetiae</name>
    <dbReference type="NCBI Taxonomy" id="2736640"/>
    <lineage>
        <taxon>Bacteria</taxon>
        <taxon>Bacillati</taxon>
        <taxon>Actinomycetota</taxon>
        <taxon>Actinomycetes</taxon>
        <taxon>Pseudonocardiales</taxon>
        <taxon>Pseudonocardiaceae</taxon>
        <taxon>Pseudonocardia</taxon>
    </lineage>
</organism>
<proteinExistence type="inferred from homology"/>
<dbReference type="GO" id="GO:0004497">
    <property type="term" value="F:monooxygenase activity"/>
    <property type="evidence" value="ECO:0007669"/>
    <property type="project" value="InterPro"/>
</dbReference>
<evidence type="ECO:0000313" key="4">
    <source>
        <dbReference type="Proteomes" id="UP000505377"/>
    </source>
</evidence>
<dbReference type="AlphaFoldDB" id="A0A6M6JHK6"/>
<evidence type="ECO:0000313" key="3">
    <source>
        <dbReference type="EMBL" id="QJY45859.1"/>
    </source>
</evidence>
<dbReference type="PANTHER" id="PTHR46696:SF1">
    <property type="entry name" value="CYTOCHROME P450 YJIB-RELATED"/>
    <property type="match status" value="1"/>
</dbReference>
<accession>A0A6M6JHK6</accession>
<dbReference type="EMBL" id="CP053564">
    <property type="protein sequence ID" value="QJY45859.1"/>
    <property type="molecule type" value="Genomic_DNA"/>
</dbReference>
<dbReference type="Proteomes" id="UP000505377">
    <property type="component" value="Chromosome"/>
</dbReference>
<dbReference type="SUPFAM" id="SSF48264">
    <property type="entry name" value="Cytochrome P450"/>
    <property type="match status" value="1"/>
</dbReference>
<dbReference type="KEGG" id="pbro:HOP40_08630"/>
<feature type="compositionally biased region" description="Polar residues" evidence="2">
    <location>
        <begin position="157"/>
        <end position="168"/>
    </location>
</feature>
<dbReference type="GO" id="GO:0016705">
    <property type="term" value="F:oxidoreductase activity, acting on paired donors, with incorporation or reduction of molecular oxygen"/>
    <property type="evidence" value="ECO:0007669"/>
    <property type="project" value="InterPro"/>
</dbReference>
<name>A0A6M6JHK6_9PSEU</name>
<feature type="region of interest" description="Disordered" evidence="2">
    <location>
        <begin position="1"/>
        <end position="23"/>
    </location>
</feature>
<dbReference type="InterPro" id="IPR036396">
    <property type="entry name" value="Cyt_P450_sf"/>
</dbReference>
<evidence type="ECO:0000256" key="2">
    <source>
        <dbReference type="SAM" id="MobiDB-lite"/>
    </source>
</evidence>
<dbReference type="Gene3D" id="1.10.630.10">
    <property type="entry name" value="Cytochrome P450"/>
    <property type="match status" value="1"/>
</dbReference>
<feature type="region of interest" description="Disordered" evidence="2">
    <location>
        <begin position="157"/>
        <end position="179"/>
    </location>
</feature>
<sequence>MVDLAFTAEPTDLDPYSPQAQRDPHPYYDRLRELGPVVHVPERDVWLVAGHAEAVRVLRHHAEFVSGDGVTFDVPTTRTERYPLIENDPPVHDRVRRAVQPSFTRNAIERLRPGVEAAAAAIAQDAVERGEFDAVQVVAQEMPDRAMTLLTGLTPPSAQTLADWSDATSRGEEPSGTQEHAAQVMEALTWLAGEGLPAMPAHCLGRSIVDDGGAGGGLEEGSQRLMTLASIWLAGIDSTGALLGNAIDAFVEAPDQWDLLRSRPDLIPNAVEELMRFGTPFQAFFRRTRAVTEIEGVEVPAGARVGVLLAAANRDPRRFPDPHRLDVTRENARQHVALGHALHVCLGSPLARMEVASLLTELTRRVARFERAGEALRSPSQTVRKFATLPVRVVRADGAPA</sequence>
<keyword evidence="4" id="KW-1185">Reference proteome</keyword>
<dbReference type="GO" id="GO:0020037">
    <property type="term" value="F:heme binding"/>
    <property type="evidence" value="ECO:0007669"/>
    <property type="project" value="InterPro"/>
</dbReference>
<dbReference type="GO" id="GO:0005506">
    <property type="term" value="F:iron ion binding"/>
    <property type="evidence" value="ECO:0007669"/>
    <property type="project" value="InterPro"/>
</dbReference>
<comment type="similarity">
    <text evidence="1">Belongs to the cytochrome P450 family.</text>
</comment>
<gene>
    <name evidence="3" type="ORF">HOP40_08630</name>
</gene>
<dbReference type="RefSeq" id="WP_172156425.1">
    <property type="nucleotide sequence ID" value="NZ_CP053564.1"/>
</dbReference>
<evidence type="ECO:0000256" key="1">
    <source>
        <dbReference type="ARBA" id="ARBA00010617"/>
    </source>
</evidence>
<protein>
    <submittedName>
        <fullName evidence="3">Cytochrome P450</fullName>
    </submittedName>
</protein>